<feature type="domain" description="Bro-N" evidence="1">
    <location>
        <begin position="1"/>
        <end position="116"/>
    </location>
</feature>
<dbReference type="RefSeq" id="WP_092861637.1">
    <property type="nucleotide sequence ID" value="NZ_FOQH01000008.1"/>
</dbReference>
<gene>
    <name evidence="2" type="ORF">SAMN05216258_10846</name>
</gene>
<dbReference type="AlphaFoldDB" id="A0A1I3JLG9"/>
<reference evidence="2 3" key="1">
    <citation type="submission" date="2016-10" db="EMBL/GenBank/DDBJ databases">
        <authorList>
            <person name="de Groot N.N."/>
        </authorList>
    </citation>
    <scope>NUCLEOTIDE SEQUENCE [LARGE SCALE GENOMIC DNA]</scope>
    <source>
        <strain evidence="2 3">CGMCC 1.11030</strain>
    </source>
</reference>
<organism evidence="2 3">
    <name type="scientific">Albimonas pacifica</name>
    <dbReference type="NCBI Taxonomy" id="1114924"/>
    <lineage>
        <taxon>Bacteria</taxon>
        <taxon>Pseudomonadati</taxon>
        <taxon>Pseudomonadota</taxon>
        <taxon>Alphaproteobacteria</taxon>
        <taxon>Rhodobacterales</taxon>
        <taxon>Paracoccaceae</taxon>
        <taxon>Albimonas</taxon>
    </lineage>
</organism>
<dbReference type="InterPro" id="IPR003497">
    <property type="entry name" value="BRO_N_domain"/>
</dbReference>
<sequence length="227" mass="25216">MLDLLSFEDTEIEVIRRDGEMWLSARDLADALGYADMSSVLRLYQRNEDEFTSDMTAIIKLGKGTVNLTAPSNAQETRVFSLRGAHLVAMLAKTERAKAFRRWVLDLIEQEGDRRPPAAGLPVPALDPFAPFLPADRAHLNRIAHWRGIRDQAQARLAELGEPPLAGGFAGPMPRVGGLSAEDLADLIAEARAIRDRRRADVRMDGNPFAIDLYVILEEALRNFAAR</sequence>
<accession>A0A1I3JLG9</accession>
<proteinExistence type="predicted"/>
<dbReference type="SMART" id="SM01040">
    <property type="entry name" value="Bro-N"/>
    <property type="match status" value="1"/>
</dbReference>
<dbReference type="PROSITE" id="PS51750">
    <property type="entry name" value="BRO_N"/>
    <property type="match status" value="1"/>
</dbReference>
<dbReference type="EMBL" id="FOQH01000008">
    <property type="protein sequence ID" value="SFI60725.1"/>
    <property type="molecule type" value="Genomic_DNA"/>
</dbReference>
<protein>
    <submittedName>
        <fullName evidence="2">BRO family, N-terminal domain</fullName>
    </submittedName>
</protein>
<evidence type="ECO:0000259" key="1">
    <source>
        <dbReference type="PROSITE" id="PS51750"/>
    </source>
</evidence>
<dbReference type="Pfam" id="PF02498">
    <property type="entry name" value="Bro-N"/>
    <property type="match status" value="1"/>
</dbReference>
<dbReference type="Proteomes" id="UP000199377">
    <property type="component" value="Unassembled WGS sequence"/>
</dbReference>
<name>A0A1I3JLG9_9RHOB</name>
<evidence type="ECO:0000313" key="3">
    <source>
        <dbReference type="Proteomes" id="UP000199377"/>
    </source>
</evidence>
<evidence type="ECO:0000313" key="2">
    <source>
        <dbReference type="EMBL" id="SFI60725.1"/>
    </source>
</evidence>
<dbReference type="OrthoDB" id="9808959at2"/>
<keyword evidence="3" id="KW-1185">Reference proteome</keyword>